<protein>
    <submittedName>
        <fullName evidence="2">Uncharacterized protein</fullName>
    </submittedName>
</protein>
<evidence type="ECO:0000313" key="3">
    <source>
        <dbReference type="Proteomes" id="UP001165080"/>
    </source>
</evidence>
<feature type="region of interest" description="Disordered" evidence="1">
    <location>
        <begin position="218"/>
        <end position="245"/>
    </location>
</feature>
<dbReference type="AlphaFoldDB" id="A0A9W6BUW7"/>
<dbReference type="EMBL" id="BRXU01000024">
    <property type="protein sequence ID" value="GLC58697.1"/>
    <property type="molecule type" value="Genomic_DNA"/>
</dbReference>
<keyword evidence="3" id="KW-1185">Reference proteome</keyword>
<comment type="caution">
    <text evidence="2">The sequence shown here is derived from an EMBL/GenBank/DDBJ whole genome shotgun (WGS) entry which is preliminary data.</text>
</comment>
<proteinExistence type="predicted"/>
<dbReference type="Proteomes" id="UP001165080">
    <property type="component" value="Unassembled WGS sequence"/>
</dbReference>
<gene>
    <name evidence="2" type="primary">PLESTMB000373</name>
    <name evidence="2" type="ORF">PLESTB_001391000</name>
</gene>
<evidence type="ECO:0000313" key="2">
    <source>
        <dbReference type="EMBL" id="GLC58697.1"/>
    </source>
</evidence>
<organism evidence="2 3">
    <name type="scientific">Pleodorina starrii</name>
    <dbReference type="NCBI Taxonomy" id="330485"/>
    <lineage>
        <taxon>Eukaryota</taxon>
        <taxon>Viridiplantae</taxon>
        <taxon>Chlorophyta</taxon>
        <taxon>core chlorophytes</taxon>
        <taxon>Chlorophyceae</taxon>
        <taxon>CS clade</taxon>
        <taxon>Chlamydomonadales</taxon>
        <taxon>Volvocaceae</taxon>
        <taxon>Pleodorina</taxon>
    </lineage>
</organism>
<feature type="compositionally biased region" description="Pro residues" evidence="1">
    <location>
        <begin position="218"/>
        <end position="241"/>
    </location>
</feature>
<evidence type="ECO:0000256" key="1">
    <source>
        <dbReference type="SAM" id="MobiDB-lite"/>
    </source>
</evidence>
<accession>A0A9W6BUW7</accession>
<sequence length="489" mass="54735">MLRQLLQSGGLVIVHDSSRRPEATQGLIAEILGYQGDWQHCEALTDNSRRTLGEGALTSQAREFLDLAWPPRLEDARLVQVHSWCKHEDADAVSYPLYTVGGDPMKTVAQAFSRVGTPGAVLWLGYSWQAGPQEGWGAMLDRVITAFHKGSFRAPSDASLMENYPLRLDAVIDSVASLAEDTAEIVRRYMSAIVVGSYGYGGYPPAYIPVPSYPPPPTPFPQSPPTLAPLAPPRRPQPPKPTNDTSKRFLWYRYMPAQGVQGGSNRPVVWYDDADFGSQLNLHYNNSNLWLVEREKQICDLESPCRMCKRAWNPYNGSDAPGFPSNTLVLYFREPMLLKRVVILELVARGVEEVFLLDWPAVPIPELGLNVTRLYDSVNQTTDVYTSLRRRAVTDCASRIDAYVKPPRSDELQIVPPAGSTYNQTHLPAFFGERAVGGVGIRMRAPPAGTRRPVPQIADVRFVGRVLYPRQPSEYGPYLRPRQLWNEDW</sequence>
<name>A0A9W6BUW7_9CHLO</name>
<reference evidence="2 3" key="1">
    <citation type="journal article" date="2023" name="Commun. Biol.">
        <title>Reorganization of the ancestral sex-determining regions during the evolution of trioecy in Pleodorina starrii.</title>
        <authorList>
            <person name="Takahashi K."/>
            <person name="Suzuki S."/>
            <person name="Kawai-Toyooka H."/>
            <person name="Yamamoto K."/>
            <person name="Hamaji T."/>
            <person name="Ootsuki R."/>
            <person name="Yamaguchi H."/>
            <person name="Kawachi M."/>
            <person name="Higashiyama T."/>
            <person name="Nozaki H."/>
        </authorList>
    </citation>
    <scope>NUCLEOTIDE SEQUENCE [LARGE SCALE GENOMIC DNA]</scope>
    <source>
        <strain evidence="2 3">NIES-4479</strain>
    </source>
</reference>